<reference evidence="1 2" key="1">
    <citation type="submission" date="2024-01" db="EMBL/GenBank/DDBJ databases">
        <title>The genomes of 5 underutilized Papilionoideae crops provide insights into root nodulation and disease resistanc.</title>
        <authorList>
            <person name="Jiang F."/>
        </authorList>
    </citation>
    <scope>NUCLEOTIDE SEQUENCE [LARGE SCALE GENOMIC DNA]</scope>
    <source>
        <strain evidence="1">JINMINGXINNONG_FW02</strain>
        <tissue evidence="1">Leaves</tissue>
    </source>
</reference>
<evidence type="ECO:0000313" key="1">
    <source>
        <dbReference type="EMBL" id="KAK7374697.1"/>
    </source>
</evidence>
<dbReference type="AlphaFoldDB" id="A0AAN9NKZ2"/>
<organism evidence="1 2">
    <name type="scientific">Phaseolus coccineus</name>
    <name type="common">Scarlet runner bean</name>
    <name type="synonym">Phaseolus multiflorus</name>
    <dbReference type="NCBI Taxonomy" id="3886"/>
    <lineage>
        <taxon>Eukaryota</taxon>
        <taxon>Viridiplantae</taxon>
        <taxon>Streptophyta</taxon>
        <taxon>Embryophyta</taxon>
        <taxon>Tracheophyta</taxon>
        <taxon>Spermatophyta</taxon>
        <taxon>Magnoliopsida</taxon>
        <taxon>eudicotyledons</taxon>
        <taxon>Gunneridae</taxon>
        <taxon>Pentapetalae</taxon>
        <taxon>rosids</taxon>
        <taxon>fabids</taxon>
        <taxon>Fabales</taxon>
        <taxon>Fabaceae</taxon>
        <taxon>Papilionoideae</taxon>
        <taxon>50 kb inversion clade</taxon>
        <taxon>NPAAA clade</taxon>
        <taxon>indigoferoid/millettioid clade</taxon>
        <taxon>Phaseoleae</taxon>
        <taxon>Phaseolus</taxon>
    </lineage>
</organism>
<proteinExistence type="predicted"/>
<name>A0AAN9NKZ2_PHACN</name>
<evidence type="ECO:0000313" key="2">
    <source>
        <dbReference type="Proteomes" id="UP001374584"/>
    </source>
</evidence>
<accession>A0AAN9NKZ2</accession>
<gene>
    <name evidence="1" type="ORF">VNO80_08134</name>
</gene>
<sequence>MGSTLVKDVMVQWNMVMILAYQLTASNAGKLTNVKIKKASRTGANFVSSTKHYPQRYNIFFGEWNIKQFSWKQYSNTSPHSGYVNSTQHTV</sequence>
<keyword evidence="2" id="KW-1185">Reference proteome</keyword>
<dbReference type="Proteomes" id="UP001374584">
    <property type="component" value="Unassembled WGS sequence"/>
</dbReference>
<protein>
    <submittedName>
        <fullName evidence="1">Uncharacterized protein</fullName>
    </submittedName>
</protein>
<dbReference type="EMBL" id="JAYMYR010000003">
    <property type="protein sequence ID" value="KAK7374697.1"/>
    <property type="molecule type" value="Genomic_DNA"/>
</dbReference>
<comment type="caution">
    <text evidence="1">The sequence shown here is derived from an EMBL/GenBank/DDBJ whole genome shotgun (WGS) entry which is preliminary data.</text>
</comment>